<dbReference type="Gene3D" id="1.10.510.10">
    <property type="entry name" value="Transferase(Phosphotransferase) domain 1"/>
    <property type="match status" value="1"/>
</dbReference>
<dbReference type="SMART" id="SM00220">
    <property type="entry name" value="S_TKc"/>
    <property type="match status" value="1"/>
</dbReference>
<evidence type="ECO:0000256" key="5">
    <source>
        <dbReference type="ARBA" id="ARBA00022777"/>
    </source>
</evidence>
<evidence type="ECO:0000256" key="7">
    <source>
        <dbReference type="PROSITE-ProRule" id="PRU10141"/>
    </source>
</evidence>
<sequence length="281" mass="31803">GRIVFSRFGQKSLFPFSEPSVPPVGEDCVDAARQNPDEIGATDLNFLMVLGRGSFSKVMLAERKGTEELFAIKIRRKDIFMKEDLVKCAMIEKRVHALPNKPPFLVQLHSCFQTKIILQQPYGKSVDWWAYGVLLYEMLVGEAPFDGENEVLFAAITDQPVSYPKFLSKEAKDACKGFLTKNTSKRLGCGPKGEEDVRNHPFFRPIDWETLESREVQPPFQPKIKNPRSGENFDPIFTHSTMKMSPVDECVIRDITEDIFQGFSFVNPSYAPIHAEAPLGH</sequence>
<feature type="domain" description="AGC-kinase C-terminal" evidence="9">
    <location>
        <begin position="204"/>
        <end position="275"/>
    </location>
</feature>
<dbReference type="Pfam" id="PF00069">
    <property type="entry name" value="Pkinase"/>
    <property type="match status" value="1"/>
</dbReference>
<feature type="domain" description="Protein kinase" evidence="8">
    <location>
        <begin position="1"/>
        <end position="203"/>
    </location>
</feature>
<feature type="non-terminal residue" evidence="10">
    <location>
        <position position="1"/>
    </location>
</feature>
<dbReference type="PANTHER" id="PTHR24351">
    <property type="entry name" value="RIBOSOMAL PROTEIN S6 KINASE"/>
    <property type="match status" value="1"/>
</dbReference>
<keyword evidence="1" id="KW-0723">Serine/threonine-protein kinase</keyword>
<dbReference type="Proteomes" id="UP000677054">
    <property type="component" value="Unassembled WGS sequence"/>
</dbReference>
<dbReference type="EMBL" id="LR903495">
    <property type="protein sequence ID" value="CAD7251962.1"/>
    <property type="molecule type" value="Genomic_DNA"/>
</dbReference>
<dbReference type="InterPro" id="IPR017441">
    <property type="entry name" value="Protein_kinase_ATP_BS"/>
</dbReference>
<evidence type="ECO:0000256" key="2">
    <source>
        <dbReference type="ARBA" id="ARBA00022553"/>
    </source>
</evidence>
<dbReference type="Gene3D" id="3.30.200.20">
    <property type="entry name" value="Phosphorylase Kinase, domain 1"/>
    <property type="match status" value="2"/>
</dbReference>
<evidence type="ECO:0000313" key="10">
    <source>
        <dbReference type="EMBL" id="CAD7251962.1"/>
    </source>
</evidence>
<evidence type="ECO:0000256" key="3">
    <source>
        <dbReference type="ARBA" id="ARBA00022679"/>
    </source>
</evidence>
<dbReference type="InterPro" id="IPR000719">
    <property type="entry name" value="Prot_kinase_dom"/>
</dbReference>
<dbReference type="SMART" id="SM00133">
    <property type="entry name" value="S_TK_X"/>
    <property type="match status" value="1"/>
</dbReference>
<evidence type="ECO:0000259" key="8">
    <source>
        <dbReference type="PROSITE" id="PS50011"/>
    </source>
</evidence>
<gene>
    <name evidence="10" type="ORF">DSTB1V02_LOCUS11723</name>
</gene>
<dbReference type="InterPro" id="IPR011009">
    <property type="entry name" value="Kinase-like_dom_sf"/>
</dbReference>
<dbReference type="OrthoDB" id="354826at2759"/>
<keyword evidence="11" id="KW-1185">Reference proteome</keyword>
<dbReference type="PROSITE" id="PS51285">
    <property type="entry name" value="AGC_KINASE_CTER"/>
    <property type="match status" value="1"/>
</dbReference>
<keyword evidence="5" id="KW-0418">Kinase</keyword>
<evidence type="ECO:0000259" key="9">
    <source>
        <dbReference type="PROSITE" id="PS51285"/>
    </source>
</evidence>
<evidence type="ECO:0000256" key="1">
    <source>
        <dbReference type="ARBA" id="ARBA00022527"/>
    </source>
</evidence>
<dbReference type="PROSITE" id="PS50011">
    <property type="entry name" value="PROTEIN_KINASE_DOM"/>
    <property type="match status" value="1"/>
</dbReference>
<dbReference type="Pfam" id="PF00433">
    <property type="entry name" value="Pkinase_C"/>
    <property type="match status" value="1"/>
</dbReference>
<reference evidence="10" key="1">
    <citation type="submission" date="2020-11" db="EMBL/GenBank/DDBJ databases">
        <authorList>
            <person name="Tran Van P."/>
        </authorList>
    </citation>
    <scope>NUCLEOTIDE SEQUENCE</scope>
</reference>
<keyword evidence="6 7" id="KW-0067">ATP-binding</keyword>
<keyword evidence="2" id="KW-0597">Phosphoprotein</keyword>
<organism evidence="10">
    <name type="scientific">Darwinula stevensoni</name>
    <dbReference type="NCBI Taxonomy" id="69355"/>
    <lineage>
        <taxon>Eukaryota</taxon>
        <taxon>Metazoa</taxon>
        <taxon>Ecdysozoa</taxon>
        <taxon>Arthropoda</taxon>
        <taxon>Crustacea</taxon>
        <taxon>Oligostraca</taxon>
        <taxon>Ostracoda</taxon>
        <taxon>Podocopa</taxon>
        <taxon>Podocopida</taxon>
        <taxon>Darwinulocopina</taxon>
        <taxon>Darwinuloidea</taxon>
        <taxon>Darwinulidae</taxon>
        <taxon>Darwinula</taxon>
    </lineage>
</organism>
<keyword evidence="3" id="KW-0808">Transferase</keyword>
<dbReference type="GO" id="GO:0004674">
    <property type="term" value="F:protein serine/threonine kinase activity"/>
    <property type="evidence" value="ECO:0007669"/>
    <property type="project" value="UniProtKB-KW"/>
</dbReference>
<dbReference type="GO" id="GO:0005524">
    <property type="term" value="F:ATP binding"/>
    <property type="evidence" value="ECO:0007669"/>
    <property type="project" value="UniProtKB-UniRule"/>
</dbReference>
<dbReference type="AlphaFoldDB" id="A0A7R9AD31"/>
<evidence type="ECO:0000256" key="6">
    <source>
        <dbReference type="ARBA" id="ARBA00022840"/>
    </source>
</evidence>
<proteinExistence type="predicted"/>
<dbReference type="PROSITE" id="PS00107">
    <property type="entry name" value="PROTEIN_KINASE_ATP"/>
    <property type="match status" value="1"/>
</dbReference>
<feature type="binding site" evidence="7">
    <location>
        <position position="73"/>
    </location>
    <ligand>
        <name>ATP</name>
        <dbReference type="ChEBI" id="CHEBI:30616"/>
    </ligand>
</feature>
<dbReference type="InterPro" id="IPR000961">
    <property type="entry name" value="AGC-kinase_C"/>
</dbReference>
<accession>A0A7R9AD31</accession>
<dbReference type="SUPFAM" id="SSF56112">
    <property type="entry name" value="Protein kinase-like (PK-like)"/>
    <property type="match status" value="1"/>
</dbReference>
<keyword evidence="4 7" id="KW-0547">Nucleotide-binding</keyword>
<protein>
    <submittedName>
        <fullName evidence="10">Uncharacterized protein</fullName>
    </submittedName>
</protein>
<evidence type="ECO:0000313" key="11">
    <source>
        <dbReference type="Proteomes" id="UP000677054"/>
    </source>
</evidence>
<dbReference type="FunFam" id="1.10.510.10:FF:001922">
    <property type="entry name" value="Protein kinase, putative"/>
    <property type="match status" value="1"/>
</dbReference>
<evidence type="ECO:0000256" key="4">
    <source>
        <dbReference type="ARBA" id="ARBA00022741"/>
    </source>
</evidence>
<name>A0A7R9AD31_9CRUS</name>
<dbReference type="EMBL" id="CAJPEV010003978">
    <property type="protein sequence ID" value="CAG0900924.1"/>
    <property type="molecule type" value="Genomic_DNA"/>
</dbReference>
<dbReference type="FunFam" id="3.30.200.20:FF:000103">
    <property type="entry name" value="Protein kinase C"/>
    <property type="match status" value="1"/>
</dbReference>
<dbReference type="InterPro" id="IPR017892">
    <property type="entry name" value="Pkinase_C"/>
</dbReference>